<gene>
    <name evidence="1" type="ORF">DEBURN_LOCUS1914</name>
</gene>
<sequence length="166" mass="19744">MTMILLSFIPVDTREMLRQQYKNVEIDFPPARTPLFEYILYYQYLPRYEFTRLIDFKGRKEGLSQLHVLKSSYVKKILENANFSYLEILDVFGINCEIHINLFMILIEKTQNTLRRLYWNQLEGAKLVICEVVDANLIFRTLGTKASKNLTLINFSEGWWFTDINL</sequence>
<comment type="caution">
    <text evidence="1">The sequence shown here is derived from an EMBL/GenBank/DDBJ whole genome shotgun (WGS) entry which is preliminary data.</text>
</comment>
<dbReference type="Proteomes" id="UP000789706">
    <property type="component" value="Unassembled WGS sequence"/>
</dbReference>
<dbReference type="AlphaFoldDB" id="A0A9N8VF26"/>
<organism evidence="1 2">
    <name type="scientific">Diversispora eburnea</name>
    <dbReference type="NCBI Taxonomy" id="1213867"/>
    <lineage>
        <taxon>Eukaryota</taxon>
        <taxon>Fungi</taxon>
        <taxon>Fungi incertae sedis</taxon>
        <taxon>Mucoromycota</taxon>
        <taxon>Glomeromycotina</taxon>
        <taxon>Glomeromycetes</taxon>
        <taxon>Diversisporales</taxon>
        <taxon>Diversisporaceae</taxon>
        <taxon>Diversispora</taxon>
    </lineage>
</organism>
<evidence type="ECO:0000313" key="1">
    <source>
        <dbReference type="EMBL" id="CAG8447744.1"/>
    </source>
</evidence>
<keyword evidence="2" id="KW-1185">Reference proteome</keyword>
<accession>A0A9N8VF26</accession>
<reference evidence="1" key="1">
    <citation type="submission" date="2021-06" db="EMBL/GenBank/DDBJ databases">
        <authorList>
            <person name="Kallberg Y."/>
            <person name="Tangrot J."/>
            <person name="Rosling A."/>
        </authorList>
    </citation>
    <scope>NUCLEOTIDE SEQUENCE</scope>
    <source>
        <strain evidence="1">AZ414A</strain>
    </source>
</reference>
<proteinExistence type="predicted"/>
<dbReference type="EMBL" id="CAJVPK010000095">
    <property type="protein sequence ID" value="CAG8447744.1"/>
    <property type="molecule type" value="Genomic_DNA"/>
</dbReference>
<protein>
    <submittedName>
        <fullName evidence="1">8573_t:CDS:1</fullName>
    </submittedName>
</protein>
<evidence type="ECO:0000313" key="2">
    <source>
        <dbReference type="Proteomes" id="UP000789706"/>
    </source>
</evidence>
<name>A0A9N8VF26_9GLOM</name>